<dbReference type="KEGG" id="dqu:106742955"/>
<dbReference type="Pfam" id="PF15874">
    <property type="entry name" value="Il2rg"/>
    <property type="match status" value="1"/>
</dbReference>
<feature type="compositionally biased region" description="Polar residues" evidence="1">
    <location>
        <begin position="100"/>
        <end position="120"/>
    </location>
</feature>
<proteinExistence type="predicted"/>
<evidence type="ECO:0000256" key="1">
    <source>
        <dbReference type="SAM" id="MobiDB-lite"/>
    </source>
</evidence>
<evidence type="ECO:0000313" key="2">
    <source>
        <dbReference type="Proteomes" id="UP000515204"/>
    </source>
</evidence>
<reference evidence="3" key="1">
    <citation type="submission" date="2025-08" db="UniProtKB">
        <authorList>
            <consortium name="RefSeq"/>
        </authorList>
    </citation>
    <scope>IDENTIFICATION</scope>
</reference>
<name>A0A6P3X0D6_DINQU</name>
<keyword evidence="2" id="KW-1185">Reference proteome</keyword>
<dbReference type="Proteomes" id="UP000515204">
    <property type="component" value="Unplaced"/>
</dbReference>
<dbReference type="PANTHER" id="PTHR33887">
    <property type="entry name" value="PB1 DOMAIN-CONTAINING PROTEIN"/>
    <property type="match status" value="1"/>
</dbReference>
<gene>
    <name evidence="3" type="primary">LOC106742955</name>
</gene>
<protein>
    <submittedName>
        <fullName evidence="3">Uncharacterized protein CXorf65 homolog</fullName>
    </submittedName>
</protein>
<dbReference type="RefSeq" id="XP_014471826.1">
    <property type="nucleotide sequence ID" value="XM_014616340.1"/>
</dbReference>
<dbReference type="GeneID" id="106742955"/>
<dbReference type="AlphaFoldDB" id="A0A6P3X0D6"/>
<organism evidence="2 3">
    <name type="scientific">Dinoponera quadriceps</name>
    <name type="common">South American ant</name>
    <dbReference type="NCBI Taxonomy" id="609295"/>
    <lineage>
        <taxon>Eukaryota</taxon>
        <taxon>Metazoa</taxon>
        <taxon>Ecdysozoa</taxon>
        <taxon>Arthropoda</taxon>
        <taxon>Hexapoda</taxon>
        <taxon>Insecta</taxon>
        <taxon>Pterygota</taxon>
        <taxon>Neoptera</taxon>
        <taxon>Endopterygota</taxon>
        <taxon>Hymenoptera</taxon>
        <taxon>Apocrita</taxon>
        <taxon>Aculeata</taxon>
        <taxon>Formicoidea</taxon>
        <taxon>Formicidae</taxon>
        <taxon>Ponerinae</taxon>
        <taxon>Ponerini</taxon>
        <taxon>Dinoponera</taxon>
    </lineage>
</organism>
<dbReference type="InterPro" id="IPR039471">
    <property type="entry name" value="CXorf65-like"/>
</dbReference>
<evidence type="ECO:0000313" key="3">
    <source>
        <dbReference type="RefSeq" id="XP_014471826.1"/>
    </source>
</evidence>
<accession>A0A6P3X0D6</accession>
<sequence length="120" mass="13712">MLVNVNCPIRMVLDYIRKAAQLSDTCEFDLCDEVNCQLRNVSFYKPNTRGTDVLQGDLTYFIVTFQRDENGQMINLAPLLTAKAAKRCCDIMAKMRRPSQRTSSIKSTLKKNNNINKSNE</sequence>
<feature type="region of interest" description="Disordered" evidence="1">
    <location>
        <begin position="96"/>
        <end position="120"/>
    </location>
</feature>
<dbReference type="OrthoDB" id="2109241at2759"/>
<dbReference type="PANTHER" id="PTHR33887:SF4">
    <property type="entry name" value="AB2-183"/>
    <property type="match status" value="1"/>
</dbReference>